<proteinExistence type="predicted"/>
<organism evidence="2 3">
    <name type="scientific">Belnapia arida</name>
    <dbReference type="NCBI Taxonomy" id="2804533"/>
    <lineage>
        <taxon>Bacteria</taxon>
        <taxon>Pseudomonadati</taxon>
        <taxon>Pseudomonadota</taxon>
        <taxon>Alphaproteobacteria</taxon>
        <taxon>Acetobacterales</taxon>
        <taxon>Roseomonadaceae</taxon>
        <taxon>Belnapia</taxon>
    </lineage>
</organism>
<dbReference type="InterPro" id="IPR018713">
    <property type="entry name" value="MPAB/Lcp_cat_dom"/>
</dbReference>
<dbReference type="Proteomes" id="UP000660885">
    <property type="component" value="Unassembled WGS sequence"/>
</dbReference>
<dbReference type="EMBL" id="JAETWB010000002">
    <property type="protein sequence ID" value="MBL6078128.1"/>
    <property type="molecule type" value="Genomic_DNA"/>
</dbReference>
<evidence type="ECO:0000313" key="3">
    <source>
        <dbReference type="Proteomes" id="UP000660885"/>
    </source>
</evidence>
<dbReference type="PANTHER" id="PTHR36151">
    <property type="entry name" value="BLR2777 PROTEIN"/>
    <property type="match status" value="1"/>
</dbReference>
<feature type="domain" description="ER-bound oxygenase mpaB/mpaB'/Rubber oxygenase catalytic" evidence="1">
    <location>
        <begin position="58"/>
        <end position="285"/>
    </location>
</feature>
<protein>
    <submittedName>
        <fullName evidence="2">DUF2236 domain-containing protein</fullName>
    </submittedName>
</protein>
<keyword evidence="3" id="KW-1185">Reference proteome</keyword>
<evidence type="ECO:0000313" key="2">
    <source>
        <dbReference type="EMBL" id="MBL6078128.1"/>
    </source>
</evidence>
<evidence type="ECO:0000259" key="1">
    <source>
        <dbReference type="Pfam" id="PF09995"/>
    </source>
</evidence>
<dbReference type="RefSeq" id="WP_202831273.1">
    <property type="nucleotide sequence ID" value="NZ_JAETWB010000002.1"/>
</dbReference>
<comment type="caution">
    <text evidence="2">The sequence shown here is derived from an EMBL/GenBank/DDBJ whole genome shotgun (WGS) entry which is preliminary data.</text>
</comment>
<dbReference type="PANTHER" id="PTHR36151:SF3">
    <property type="entry name" value="ER-BOUND OXYGENASE MPAB_MPAB'_RUBBER OXYGENASE CATALYTIC DOMAIN-CONTAINING PROTEIN"/>
    <property type="match status" value="1"/>
</dbReference>
<name>A0ABS1U0C7_9PROT</name>
<gene>
    <name evidence="2" type="ORF">JMJ56_08925</name>
</gene>
<dbReference type="Pfam" id="PF09995">
    <property type="entry name" value="MPAB_Lcp_cat"/>
    <property type="match status" value="1"/>
</dbReference>
<accession>A0ABS1U0C7</accession>
<sequence length="295" mass="32214">MPAGSASSSLVSLPQAFARPIRQRIAAEVAAIFNDRARGEQPVVPRPDGLFGPRAVAWRVHGDVTSMMVGGIAGLMLQMLHPAVLAGVWDHSNFRADMLGRLRRTARFIALTTYGGRAEAEAVLARIRGIHEQVRGTLPNGRPYAANDPSLLAWVHVTEATSFLAGWIRYAEPRMPGADQDRYFAEMARIAEALGADPIPRSRAEAQRLLQAMRPQLRYDARTAEVARILFNQKAPSLAAEPLQALTMQAGIDLLPAWAQRMHGMESPFGARPLVRAGTLGIARTLRWAFDRSAG</sequence>
<reference evidence="2 3" key="1">
    <citation type="submission" date="2021-01" db="EMBL/GenBank/DDBJ databases">
        <title>Belnapia mucosa sp. nov. and Belnapia arida sp. nov., isolated from the Tabernas Desert (Almeria, Spain).</title>
        <authorList>
            <person name="Molina-Menor E."/>
            <person name="Vidal-Verdu A."/>
            <person name="Calonge A."/>
            <person name="Satari L."/>
            <person name="Pereto J."/>
            <person name="Porcar M."/>
        </authorList>
    </citation>
    <scope>NUCLEOTIDE SEQUENCE [LARGE SCALE GENOMIC DNA]</scope>
    <source>
        <strain evidence="2 3">T18</strain>
    </source>
</reference>